<keyword evidence="1" id="KW-0812">Transmembrane</keyword>
<reference evidence="3" key="1">
    <citation type="submission" date="2020-05" db="EMBL/GenBank/DDBJ databases">
        <title>Mycena genomes resolve the evolution of fungal bioluminescence.</title>
        <authorList>
            <person name="Tsai I.J."/>
        </authorList>
    </citation>
    <scope>NUCLEOTIDE SEQUENCE</scope>
    <source>
        <strain evidence="3">160909Yilan</strain>
    </source>
</reference>
<feature type="transmembrane region" description="Helical" evidence="1">
    <location>
        <begin position="87"/>
        <end position="110"/>
    </location>
</feature>
<gene>
    <name evidence="3" type="ORF">MSAN_01808200</name>
</gene>
<proteinExistence type="predicted"/>
<keyword evidence="1" id="KW-0472">Membrane</keyword>
<keyword evidence="1" id="KW-1133">Transmembrane helix</keyword>
<keyword evidence="4" id="KW-1185">Reference proteome</keyword>
<accession>A0A8H7CQQ0</accession>
<dbReference type="EMBL" id="JACAZH010000018">
    <property type="protein sequence ID" value="KAF7346704.1"/>
    <property type="molecule type" value="Genomic_DNA"/>
</dbReference>
<protein>
    <recommendedName>
        <fullName evidence="2">DUF6534 domain-containing protein</fullName>
    </recommendedName>
</protein>
<feature type="transmembrane region" description="Helical" evidence="1">
    <location>
        <begin position="204"/>
        <end position="227"/>
    </location>
</feature>
<evidence type="ECO:0000313" key="3">
    <source>
        <dbReference type="EMBL" id="KAF7346704.1"/>
    </source>
</evidence>
<dbReference type="PANTHER" id="PTHR40465">
    <property type="entry name" value="CHROMOSOME 1, WHOLE GENOME SHOTGUN SEQUENCE"/>
    <property type="match status" value="1"/>
</dbReference>
<organism evidence="3 4">
    <name type="scientific">Mycena sanguinolenta</name>
    <dbReference type="NCBI Taxonomy" id="230812"/>
    <lineage>
        <taxon>Eukaryota</taxon>
        <taxon>Fungi</taxon>
        <taxon>Dikarya</taxon>
        <taxon>Basidiomycota</taxon>
        <taxon>Agaricomycotina</taxon>
        <taxon>Agaricomycetes</taxon>
        <taxon>Agaricomycetidae</taxon>
        <taxon>Agaricales</taxon>
        <taxon>Marasmiineae</taxon>
        <taxon>Mycenaceae</taxon>
        <taxon>Mycena</taxon>
    </lineage>
</organism>
<feature type="transmembrane region" description="Helical" evidence="1">
    <location>
        <begin position="172"/>
        <end position="192"/>
    </location>
</feature>
<name>A0A8H7CQQ0_9AGAR</name>
<comment type="caution">
    <text evidence="3">The sequence shown here is derived from an EMBL/GenBank/DDBJ whole genome shotgun (WGS) entry which is preliminary data.</text>
</comment>
<evidence type="ECO:0000256" key="1">
    <source>
        <dbReference type="SAM" id="Phobius"/>
    </source>
</evidence>
<feature type="transmembrane region" description="Helical" evidence="1">
    <location>
        <begin position="239"/>
        <end position="262"/>
    </location>
</feature>
<dbReference type="Pfam" id="PF20152">
    <property type="entry name" value="DUF6534"/>
    <property type="match status" value="1"/>
</dbReference>
<feature type="transmembrane region" description="Helical" evidence="1">
    <location>
        <begin position="313"/>
        <end position="335"/>
    </location>
</feature>
<sequence>MFLDQNCACFGVDPWHSFRVSNRRLTYPWTKASPYCAATGCSSAWDPIGEKVGVYRRSLTRRQIYIVFTHSFVTAMPGVNAKEEILVKFFLGPWLIGSCLELILLGILLYQFVNYYNSSGFLSDGRGLRTAVAILCLLNVLKSVECFASLWIFLIDHFGYIHFAIELSASEWWYTCSPLVVAILNFYVQCYFCTRLWAVSQRWWVSGLIFALFVFALGSMVITTYYIERLQQREIMDWFAAHLISVFTGDVILSVTTAYFLIRTEKTLLSTEMAELIHSLIPLTFQTATPPAIVAMFNLIFSQMHRTNRPLLGYFEITFNQVLPKLYAISMMYTLNVRRGIRTRVPDSHSGSSSDETWRIQLRDADGDVELGGVERTTQWDITRDDHVTAMSAAAHSIKNNKLRISISDQKFSGASAQ</sequence>
<feature type="transmembrane region" description="Helical" evidence="1">
    <location>
        <begin position="131"/>
        <end position="152"/>
    </location>
</feature>
<dbReference type="Proteomes" id="UP000623467">
    <property type="component" value="Unassembled WGS sequence"/>
</dbReference>
<dbReference type="PANTHER" id="PTHR40465:SF1">
    <property type="entry name" value="DUF6534 DOMAIN-CONTAINING PROTEIN"/>
    <property type="match status" value="1"/>
</dbReference>
<dbReference type="InterPro" id="IPR045339">
    <property type="entry name" value="DUF6534"/>
</dbReference>
<dbReference type="OrthoDB" id="3268841at2759"/>
<feature type="transmembrane region" description="Helical" evidence="1">
    <location>
        <begin position="283"/>
        <end position="301"/>
    </location>
</feature>
<feature type="transmembrane region" description="Helical" evidence="1">
    <location>
        <begin position="64"/>
        <end position="81"/>
    </location>
</feature>
<feature type="domain" description="DUF6534" evidence="2">
    <location>
        <begin position="248"/>
        <end position="339"/>
    </location>
</feature>
<evidence type="ECO:0000313" key="4">
    <source>
        <dbReference type="Proteomes" id="UP000623467"/>
    </source>
</evidence>
<evidence type="ECO:0000259" key="2">
    <source>
        <dbReference type="Pfam" id="PF20152"/>
    </source>
</evidence>
<dbReference type="AlphaFoldDB" id="A0A8H7CQQ0"/>